<evidence type="ECO:0000256" key="3">
    <source>
        <dbReference type="ARBA" id="ARBA00023125"/>
    </source>
</evidence>
<dbReference type="SUPFAM" id="SSF47807">
    <property type="entry name" value="5' to 3' exonuclease, C-terminal subdomain"/>
    <property type="match status" value="1"/>
</dbReference>
<sequence>MQKKNLFLIDGTYYLYNSYYIFPLLKNNTGEPTGAIFGIINMIYNLINTFNPKHLAVIFDHKNKSFRNKLFKKYKSNRLPMPKNLIKQIKPVKKIIKYMGIKSICISGVEADDVIGTIAKNYTKKKNNKVFIKTNDQDMIQLITKNIKILTKKNEILDKNIILKKYGISPKFKNDHIALSGDKTDNIPGISGIGKITANKLIQIFGNIENIYQNINKINIISIRKKKEIIDKLKKNKKKILFYKSLATIRTNIKLNINDNDLCIKNKKINKLRKIFKYYQLNKFLPYLKKY</sequence>
<dbReference type="InterPro" id="IPR020046">
    <property type="entry name" value="5-3_exonucl_a-hlix_arch_N"/>
</dbReference>
<dbReference type="GO" id="GO:0033567">
    <property type="term" value="P:DNA replication, Okazaki fragment processing"/>
    <property type="evidence" value="ECO:0007669"/>
    <property type="project" value="InterPro"/>
</dbReference>
<dbReference type="InterPro" id="IPR038969">
    <property type="entry name" value="FEN"/>
</dbReference>
<evidence type="ECO:0000313" key="5">
    <source>
        <dbReference type="EMBL" id="AXN02106.1"/>
    </source>
</evidence>
<keyword evidence="6" id="KW-1185">Reference proteome</keyword>
<dbReference type="Pfam" id="PF02739">
    <property type="entry name" value="5_3_exonuc_N"/>
    <property type="match status" value="1"/>
</dbReference>
<dbReference type="CDD" id="cd09859">
    <property type="entry name" value="PIN_53EXO"/>
    <property type="match status" value="1"/>
</dbReference>
<dbReference type="Gene3D" id="3.40.50.1010">
    <property type="entry name" value="5'-nuclease"/>
    <property type="match status" value="1"/>
</dbReference>
<dbReference type="SMART" id="SM00475">
    <property type="entry name" value="53EXOc"/>
    <property type="match status" value="1"/>
</dbReference>
<dbReference type="InterPro" id="IPR002421">
    <property type="entry name" value="5-3_exonuclease"/>
</dbReference>
<evidence type="ECO:0000256" key="2">
    <source>
        <dbReference type="ARBA" id="ARBA00022801"/>
    </source>
</evidence>
<dbReference type="GO" id="GO:0008409">
    <property type="term" value="F:5'-3' exonuclease activity"/>
    <property type="evidence" value="ECO:0007669"/>
    <property type="project" value="InterPro"/>
</dbReference>
<protein>
    <submittedName>
        <fullName evidence="5">DNA polymerase I</fullName>
    </submittedName>
</protein>
<dbReference type="OrthoDB" id="9806424at2"/>
<dbReference type="SUPFAM" id="SSF88723">
    <property type="entry name" value="PIN domain-like"/>
    <property type="match status" value="1"/>
</dbReference>
<dbReference type="FunFam" id="1.10.150.20:FF:000003">
    <property type="entry name" value="DNA polymerase I"/>
    <property type="match status" value="1"/>
</dbReference>
<proteinExistence type="predicted"/>
<evidence type="ECO:0000259" key="4">
    <source>
        <dbReference type="SMART" id="SM00475"/>
    </source>
</evidence>
<dbReference type="GO" id="GO:0017108">
    <property type="term" value="F:5'-flap endonuclease activity"/>
    <property type="evidence" value="ECO:0007669"/>
    <property type="project" value="InterPro"/>
</dbReference>
<dbReference type="InterPro" id="IPR036279">
    <property type="entry name" value="5-3_exonuclease_C_sf"/>
</dbReference>
<accession>A0A346DZF1</accession>
<dbReference type="InterPro" id="IPR020045">
    <property type="entry name" value="DNA_polI_H3TH"/>
</dbReference>
<dbReference type="KEGG" id="ppet:C9I82_132"/>
<keyword evidence="2" id="KW-0378">Hydrolase</keyword>
<organism evidence="5 6">
    <name type="scientific">Candidatus Purcelliella pentastirinorum</name>
    <dbReference type="NCBI Taxonomy" id="472834"/>
    <lineage>
        <taxon>Bacteria</taxon>
        <taxon>Pseudomonadati</taxon>
        <taxon>Pseudomonadota</taxon>
        <taxon>Gammaproteobacteria</taxon>
        <taxon>Enterobacterales</taxon>
        <taxon>Enterobacteriaceae</taxon>
        <taxon>Candidatus Purcelliella</taxon>
    </lineage>
</organism>
<dbReference type="Pfam" id="PF01367">
    <property type="entry name" value="5_3_exonuc"/>
    <property type="match status" value="1"/>
</dbReference>
<dbReference type="PANTHER" id="PTHR42646:SF2">
    <property type="entry name" value="5'-3' EXONUCLEASE FAMILY PROTEIN"/>
    <property type="match status" value="1"/>
</dbReference>
<dbReference type="AlphaFoldDB" id="A0A346DZF1"/>
<evidence type="ECO:0000313" key="6">
    <source>
        <dbReference type="Proteomes" id="UP000256856"/>
    </source>
</evidence>
<dbReference type="Gene3D" id="1.10.150.20">
    <property type="entry name" value="5' to 3' exonuclease, C-terminal subdomain"/>
    <property type="match status" value="1"/>
</dbReference>
<dbReference type="EMBL" id="CP028374">
    <property type="protein sequence ID" value="AXN02106.1"/>
    <property type="molecule type" value="Genomic_DNA"/>
</dbReference>
<dbReference type="PANTHER" id="PTHR42646">
    <property type="entry name" value="FLAP ENDONUCLEASE XNI"/>
    <property type="match status" value="1"/>
</dbReference>
<name>A0A346DZF1_9ENTR</name>
<dbReference type="InterPro" id="IPR008918">
    <property type="entry name" value="HhH2"/>
</dbReference>
<dbReference type="Proteomes" id="UP000256856">
    <property type="component" value="Chromosome"/>
</dbReference>
<gene>
    <name evidence="5" type="ORF">C9I82_132</name>
</gene>
<keyword evidence="3" id="KW-0238">DNA-binding</keyword>
<dbReference type="InterPro" id="IPR029060">
    <property type="entry name" value="PIN-like_dom_sf"/>
</dbReference>
<feature type="domain" description="5'-3' exonuclease" evidence="4">
    <location>
        <begin position="4"/>
        <end position="265"/>
    </location>
</feature>
<keyword evidence="1" id="KW-0540">Nuclease</keyword>
<reference evidence="5 6" key="1">
    <citation type="submission" date="2018-03" db="EMBL/GenBank/DDBJ databases">
        <title>A parallel universe: an anciently diverged bacterial symbiosis in a Hawaiian planthopper (Hemiptera: Cixiidae) reveals rearranged nutritional responsibilities.</title>
        <authorList>
            <person name="Bennett G."/>
            <person name="Mao M."/>
        </authorList>
    </citation>
    <scope>NUCLEOTIDE SEQUENCE [LARGE SCALE GENOMIC DNA]</scope>
    <source>
        <strain evidence="5 6">OLIH</strain>
    </source>
</reference>
<dbReference type="SMART" id="SM00279">
    <property type="entry name" value="HhH2"/>
    <property type="match status" value="1"/>
</dbReference>
<dbReference type="RefSeq" id="WP_115955942.1">
    <property type="nucleotide sequence ID" value="NZ_CP028374.1"/>
</dbReference>
<dbReference type="GO" id="GO:0003677">
    <property type="term" value="F:DNA binding"/>
    <property type="evidence" value="ECO:0007669"/>
    <property type="project" value="UniProtKB-KW"/>
</dbReference>
<evidence type="ECO:0000256" key="1">
    <source>
        <dbReference type="ARBA" id="ARBA00022722"/>
    </source>
</evidence>